<evidence type="ECO:0000256" key="5">
    <source>
        <dbReference type="ARBA" id="ARBA00022989"/>
    </source>
</evidence>
<sequence>MPFLKRTEREANQAAQLEKTSSPIANGAHAGNNELSASDQKVTFMAVFLGCVASIGGFMFGYTSGQISGYFNMDDYARRFGEYQPSVDPSAPLHEQYTFNAVRQGTIVSLLCAGSLIGSLIVGKLADTLGRKMAVSASAFWCMVGMIIEISSMTSWAQFAVGRLVTGMGVGALSVTVPMYQSESTPAVIRGVVVACYQLFVTLGIWTAYMVNYGTHDMSGSASWRITVGLGFLWALILGGGMLVLPESPRFAFRQGREEEARATIARLGGVDINHKSVNDQIAEIRFKLDEERAGKDTKWWEMFTAPTMLRRVMIGVVLQAGQQLTGANFFFYYGTTVFQGVGLSDSYVTQIILGSVNVFCTFGGLYVVQKSSRRMALIVGALWAVICFLIYATVGELVLEKTGSSAAGNVLIVFTCLFIVSFATTWGPLVWAVVAELYPARYRAPCMALATASNWLWNFLISFFTTFITNDIGYWYGLVFGGSCLFLAFFVFFFVIESKDRSLEEIDTMYILGVNPITSAKWGGSKTPADEESSRENSDAHANKEGAAMERTPTTTIGE</sequence>
<dbReference type="InterPro" id="IPR005829">
    <property type="entry name" value="Sugar_transporter_CS"/>
</dbReference>
<dbReference type="InterPro" id="IPR020846">
    <property type="entry name" value="MFS_dom"/>
</dbReference>
<feature type="region of interest" description="Disordered" evidence="8">
    <location>
        <begin position="521"/>
        <end position="560"/>
    </location>
</feature>
<gene>
    <name evidence="11" type="ORF">WHR41_06817</name>
</gene>
<dbReference type="CDD" id="cd17356">
    <property type="entry name" value="MFS_HXT"/>
    <property type="match status" value="1"/>
</dbReference>
<dbReference type="GO" id="GO:0005351">
    <property type="term" value="F:carbohydrate:proton symporter activity"/>
    <property type="evidence" value="ECO:0007669"/>
    <property type="project" value="TreeGrafter"/>
</dbReference>
<dbReference type="InterPro" id="IPR050360">
    <property type="entry name" value="MFS_Sugar_Transporters"/>
</dbReference>
<dbReference type="PROSITE" id="PS00217">
    <property type="entry name" value="SUGAR_TRANSPORT_2"/>
    <property type="match status" value="1"/>
</dbReference>
<feature type="transmembrane region" description="Helical" evidence="9">
    <location>
        <begin position="223"/>
        <end position="245"/>
    </location>
</feature>
<feature type="region of interest" description="Disordered" evidence="8">
    <location>
        <begin position="1"/>
        <end position="30"/>
    </location>
</feature>
<reference evidence="11 12" key="1">
    <citation type="journal article" date="2020" name="Microbiol. Resour. Announc.">
        <title>Draft Genome Sequence of a Cladosporium Species Isolated from the Mesophotic Ascidian Didemnum maculosum.</title>
        <authorList>
            <person name="Gioti A."/>
            <person name="Siaperas R."/>
            <person name="Nikolaivits E."/>
            <person name="Le Goff G."/>
            <person name="Ouazzani J."/>
            <person name="Kotoulas G."/>
            <person name="Topakas E."/>
        </authorList>
    </citation>
    <scope>NUCLEOTIDE SEQUENCE [LARGE SCALE GENOMIC DNA]</scope>
    <source>
        <strain evidence="11 12">TM138-S3</strain>
    </source>
</reference>
<dbReference type="PRINTS" id="PR00171">
    <property type="entry name" value="SUGRTRNSPORT"/>
</dbReference>
<dbReference type="AlphaFoldDB" id="A0AB34KKB2"/>
<keyword evidence="6 9" id="KW-0472">Membrane</keyword>
<keyword evidence="3 7" id="KW-0813">Transport</keyword>
<feature type="transmembrane region" description="Helical" evidence="9">
    <location>
        <begin position="376"/>
        <end position="395"/>
    </location>
</feature>
<evidence type="ECO:0000259" key="10">
    <source>
        <dbReference type="PROSITE" id="PS50850"/>
    </source>
</evidence>
<evidence type="ECO:0000256" key="8">
    <source>
        <dbReference type="SAM" id="MobiDB-lite"/>
    </source>
</evidence>
<feature type="transmembrane region" description="Helical" evidence="9">
    <location>
        <begin position="42"/>
        <end position="63"/>
    </location>
</feature>
<dbReference type="PANTHER" id="PTHR48022">
    <property type="entry name" value="PLASTIDIC GLUCOSE TRANSPORTER 4"/>
    <property type="match status" value="1"/>
</dbReference>
<keyword evidence="5 9" id="KW-1133">Transmembrane helix</keyword>
<feature type="transmembrane region" description="Helical" evidence="9">
    <location>
        <begin position="447"/>
        <end position="469"/>
    </location>
</feature>
<dbReference type="Proteomes" id="UP000803884">
    <property type="component" value="Unassembled WGS sequence"/>
</dbReference>
<keyword evidence="4 9" id="KW-0812">Transmembrane</keyword>
<dbReference type="RefSeq" id="XP_069227367.1">
    <property type="nucleotide sequence ID" value="XM_069375422.1"/>
</dbReference>
<comment type="caution">
    <text evidence="11">The sequence shown here is derived from an EMBL/GenBank/DDBJ whole genome shotgun (WGS) entry which is preliminary data.</text>
</comment>
<feature type="transmembrane region" description="Helical" evidence="9">
    <location>
        <begin position="348"/>
        <end position="369"/>
    </location>
</feature>
<dbReference type="Gene3D" id="1.20.1250.20">
    <property type="entry name" value="MFS general substrate transporter like domains"/>
    <property type="match status" value="1"/>
</dbReference>
<dbReference type="SUPFAM" id="SSF103473">
    <property type="entry name" value="MFS general substrate transporter"/>
    <property type="match status" value="1"/>
</dbReference>
<dbReference type="PROSITE" id="PS50850">
    <property type="entry name" value="MFS"/>
    <property type="match status" value="1"/>
</dbReference>
<evidence type="ECO:0000256" key="9">
    <source>
        <dbReference type="SAM" id="Phobius"/>
    </source>
</evidence>
<dbReference type="FunFam" id="1.20.1250.20:FF:000044">
    <property type="entry name" value="Hexose transporter Hxt3p"/>
    <property type="match status" value="1"/>
</dbReference>
<dbReference type="GO" id="GO:0016020">
    <property type="term" value="C:membrane"/>
    <property type="evidence" value="ECO:0007669"/>
    <property type="project" value="UniProtKB-SubCell"/>
</dbReference>
<feature type="transmembrane region" description="Helical" evidence="9">
    <location>
        <begin position="187"/>
        <end position="211"/>
    </location>
</feature>
<dbReference type="InterPro" id="IPR003663">
    <property type="entry name" value="Sugar/inositol_transpt"/>
</dbReference>
<keyword evidence="12" id="KW-1185">Reference proteome</keyword>
<feature type="compositionally biased region" description="Basic and acidic residues" evidence="8">
    <location>
        <begin position="1"/>
        <end position="11"/>
    </location>
</feature>
<feature type="compositionally biased region" description="Basic and acidic residues" evidence="8">
    <location>
        <begin position="529"/>
        <end position="549"/>
    </location>
</feature>
<evidence type="ECO:0000256" key="4">
    <source>
        <dbReference type="ARBA" id="ARBA00022692"/>
    </source>
</evidence>
<evidence type="ECO:0000256" key="1">
    <source>
        <dbReference type="ARBA" id="ARBA00004141"/>
    </source>
</evidence>
<name>A0AB34KKB2_9PEZI</name>
<dbReference type="InterPro" id="IPR005828">
    <property type="entry name" value="MFS_sugar_transport-like"/>
</dbReference>
<evidence type="ECO:0000256" key="6">
    <source>
        <dbReference type="ARBA" id="ARBA00023136"/>
    </source>
</evidence>
<feature type="transmembrane region" description="Helical" evidence="9">
    <location>
        <begin position="475"/>
        <end position="497"/>
    </location>
</feature>
<organism evidence="11 12">
    <name type="scientific">Cladosporium halotolerans</name>
    <dbReference type="NCBI Taxonomy" id="1052096"/>
    <lineage>
        <taxon>Eukaryota</taxon>
        <taxon>Fungi</taxon>
        <taxon>Dikarya</taxon>
        <taxon>Ascomycota</taxon>
        <taxon>Pezizomycotina</taxon>
        <taxon>Dothideomycetes</taxon>
        <taxon>Dothideomycetidae</taxon>
        <taxon>Cladosporiales</taxon>
        <taxon>Cladosporiaceae</taxon>
        <taxon>Cladosporium</taxon>
    </lineage>
</organism>
<evidence type="ECO:0000256" key="7">
    <source>
        <dbReference type="RuleBase" id="RU003346"/>
    </source>
</evidence>
<feature type="domain" description="Major facilitator superfamily (MFS) profile" evidence="10">
    <location>
        <begin position="49"/>
        <end position="500"/>
    </location>
</feature>
<feature type="transmembrane region" description="Helical" evidence="9">
    <location>
        <begin position="407"/>
        <end position="435"/>
    </location>
</feature>
<comment type="similarity">
    <text evidence="2 7">Belongs to the major facilitator superfamily. Sugar transporter (TC 2.A.1.1) family.</text>
</comment>
<proteinExistence type="inferred from homology"/>
<evidence type="ECO:0000313" key="11">
    <source>
        <dbReference type="EMBL" id="KAL1584261.1"/>
    </source>
</evidence>
<protein>
    <recommendedName>
        <fullName evidence="10">Major facilitator superfamily (MFS) profile domain-containing protein</fullName>
    </recommendedName>
</protein>
<dbReference type="PANTHER" id="PTHR48022:SF92">
    <property type="entry name" value="LOW AFFINITY GLUCOSE TRANSPORTER MSTE"/>
    <property type="match status" value="1"/>
</dbReference>
<evidence type="ECO:0000256" key="2">
    <source>
        <dbReference type="ARBA" id="ARBA00010992"/>
    </source>
</evidence>
<evidence type="ECO:0000313" key="12">
    <source>
        <dbReference type="Proteomes" id="UP000803884"/>
    </source>
</evidence>
<accession>A0AB34KKB2</accession>
<evidence type="ECO:0000256" key="3">
    <source>
        <dbReference type="ARBA" id="ARBA00022448"/>
    </source>
</evidence>
<dbReference type="NCBIfam" id="TIGR00879">
    <property type="entry name" value="SP"/>
    <property type="match status" value="1"/>
</dbReference>
<feature type="transmembrane region" description="Helical" evidence="9">
    <location>
        <begin position="160"/>
        <end position="180"/>
    </location>
</feature>
<feature type="transmembrane region" description="Helical" evidence="9">
    <location>
        <begin position="313"/>
        <end position="336"/>
    </location>
</feature>
<dbReference type="InterPro" id="IPR036259">
    <property type="entry name" value="MFS_trans_sf"/>
</dbReference>
<comment type="subcellular location">
    <subcellularLocation>
        <location evidence="1">Membrane</location>
        <topology evidence="1">Multi-pass membrane protein</topology>
    </subcellularLocation>
</comment>
<dbReference type="Pfam" id="PF00083">
    <property type="entry name" value="Sugar_tr"/>
    <property type="match status" value="1"/>
</dbReference>
<feature type="transmembrane region" description="Helical" evidence="9">
    <location>
        <begin position="101"/>
        <end position="122"/>
    </location>
</feature>
<feature type="transmembrane region" description="Helical" evidence="9">
    <location>
        <begin position="134"/>
        <end position="154"/>
    </location>
</feature>
<feature type="compositionally biased region" description="Polar residues" evidence="8">
    <location>
        <begin position="13"/>
        <end position="24"/>
    </location>
</feature>
<dbReference type="EMBL" id="JAAQHG020000027">
    <property type="protein sequence ID" value="KAL1584261.1"/>
    <property type="molecule type" value="Genomic_DNA"/>
</dbReference>
<dbReference type="GeneID" id="96008260"/>